<gene>
    <name evidence="1" type="ORF">EGR_10793</name>
</gene>
<evidence type="ECO:0000313" key="2">
    <source>
        <dbReference type="Proteomes" id="UP000019149"/>
    </source>
</evidence>
<dbReference type="EMBL" id="APAU02000271">
    <property type="protein sequence ID" value="EUB54347.1"/>
    <property type="molecule type" value="Genomic_DNA"/>
</dbReference>
<comment type="caution">
    <text evidence="1">The sequence shown here is derived from an EMBL/GenBank/DDBJ whole genome shotgun (WGS) entry which is preliminary data.</text>
</comment>
<dbReference type="AlphaFoldDB" id="W6U7K4"/>
<organism evidence="1 2">
    <name type="scientific">Echinococcus granulosus</name>
    <name type="common">Hydatid tapeworm</name>
    <dbReference type="NCBI Taxonomy" id="6210"/>
    <lineage>
        <taxon>Eukaryota</taxon>
        <taxon>Metazoa</taxon>
        <taxon>Spiralia</taxon>
        <taxon>Lophotrochozoa</taxon>
        <taxon>Platyhelminthes</taxon>
        <taxon>Cestoda</taxon>
        <taxon>Eucestoda</taxon>
        <taxon>Cyclophyllidea</taxon>
        <taxon>Taeniidae</taxon>
        <taxon>Echinococcus</taxon>
        <taxon>Echinococcus granulosus group</taxon>
    </lineage>
</organism>
<name>W6U7K4_ECHGR</name>
<dbReference type="GeneID" id="36346508"/>
<accession>W6U7K4</accession>
<dbReference type="RefSeq" id="XP_024345543.1">
    <property type="nucleotide sequence ID" value="XM_024500042.1"/>
</dbReference>
<keyword evidence="2" id="KW-1185">Reference proteome</keyword>
<reference evidence="1 2" key="1">
    <citation type="journal article" date="2013" name="Nat. Genet.">
        <title>The genome of the hydatid tapeworm Echinococcus granulosus.</title>
        <authorList>
            <person name="Zheng H."/>
            <person name="Zhang W."/>
            <person name="Zhang L."/>
            <person name="Zhang Z."/>
            <person name="Li J."/>
            <person name="Lu G."/>
            <person name="Zhu Y."/>
            <person name="Wang Y."/>
            <person name="Huang Y."/>
            <person name="Liu J."/>
            <person name="Kang H."/>
            <person name="Chen J."/>
            <person name="Wang L."/>
            <person name="Chen A."/>
            <person name="Yu S."/>
            <person name="Gao Z."/>
            <person name="Jin L."/>
            <person name="Gu W."/>
            <person name="Wang Z."/>
            <person name="Zhao L."/>
            <person name="Shi B."/>
            <person name="Wen H."/>
            <person name="Lin R."/>
            <person name="Jones M.K."/>
            <person name="Brejova B."/>
            <person name="Vinar T."/>
            <person name="Zhao G."/>
            <person name="McManus D.P."/>
            <person name="Chen Z."/>
            <person name="Zhou Y."/>
            <person name="Wang S."/>
        </authorList>
    </citation>
    <scope>NUCLEOTIDE SEQUENCE [LARGE SCALE GENOMIC DNA]</scope>
</reference>
<dbReference type="Proteomes" id="UP000019149">
    <property type="component" value="Unassembled WGS sequence"/>
</dbReference>
<sequence length="202" mass="22330">MLKKKLDAFMIHRLTKSSTYHASFSLLFSRSGWRGVVTFKLNELNTSASLKEVASINELHCGMKSLLYVAPITLVTLIGGIKTSQFSTLDLVIVNLNRAKGGGEEEGGNGMGMGNSKLFPATFLASVSNCFKFKTLPLVDHSASPQMKNSHTKISISHFRVNYVNLASHVKDIKRLSYLLPHIYVHVQDVGDQTPQLNFPYA</sequence>
<dbReference type="CTD" id="36346508"/>
<protein>
    <submittedName>
        <fullName evidence="1">Uncharacterized protein</fullName>
    </submittedName>
</protein>
<dbReference type="KEGG" id="egl:EGR_10793"/>
<proteinExistence type="predicted"/>
<evidence type="ECO:0000313" key="1">
    <source>
        <dbReference type="EMBL" id="EUB54347.1"/>
    </source>
</evidence>